<dbReference type="EMBL" id="AP024086">
    <property type="protein sequence ID" value="BCL59641.1"/>
    <property type="molecule type" value="Genomic_DNA"/>
</dbReference>
<dbReference type="Proteomes" id="UP000826725">
    <property type="component" value="Chromosome"/>
</dbReference>
<dbReference type="AlphaFoldDB" id="A0A8D5FFC1"/>
<proteinExistence type="predicted"/>
<evidence type="ECO:0000256" key="1">
    <source>
        <dbReference type="SAM" id="SignalP"/>
    </source>
</evidence>
<reference evidence="2" key="1">
    <citation type="submission" date="2020-09" db="EMBL/GenBank/DDBJ databases">
        <title>Desulfogranum mesoprofundum gen. nov., sp. nov., a novel mesophilic, sulfate-reducing chemolithoautotroph isolated from a deep-sea hydrothermal vent chimney in the Suiyo Seamount.</title>
        <authorList>
            <person name="Hashimoto Y."/>
            <person name="Nakagawa S."/>
        </authorList>
    </citation>
    <scope>NUCLEOTIDE SEQUENCE</scope>
    <source>
        <strain evidence="2">KT2</strain>
    </source>
</reference>
<feature type="chain" id="PRO_5034919823" description="Porin domain-containing protein" evidence="1">
    <location>
        <begin position="22"/>
        <end position="181"/>
    </location>
</feature>
<dbReference type="RefSeq" id="WP_228855845.1">
    <property type="nucleotide sequence ID" value="NZ_AP024086.1"/>
</dbReference>
<sequence>MKYFTLILTLLLVLVHGNVFAQDSGTHSIYKVTSYNLGAIFDLQGLNTNTSSRNFKPLLITSTAADILNSEYEGSVSWVETNPHTANSRGIAVAAQINATGKLALHGAFGLTRNLWAPDSINYENEASWEANLGVIYKLLDNLSYEIHFAYMDTGDLFTERSSYSDVESIIMVSNQLTMSF</sequence>
<organism evidence="2 3">
    <name type="scientific">Desulfomarina profundi</name>
    <dbReference type="NCBI Taxonomy" id="2772557"/>
    <lineage>
        <taxon>Bacteria</taxon>
        <taxon>Pseudomonadati</taxon>
        <taxon>Thermodesulfobacteriota</taxon>
        <taxon>Desulfobulbia</taxon>
        <taxon>Desulfobulbales</taxon>
        <taxon>Desulfobulbaceae</taxon>
        <taxon>Desulfomarina</taxon>
    </lineage>
</organism>
<accession>A0A8D5FFC1</accession>
<evidence type="ECO:0008006" key="4">
    <source>
        <dbReference type="Google" id="ProtNLM"/>
    </source>
</evidence>
<keyword evidence="1" id="KW-0732">Signal</keyword>
<evidence type="ECO:0000313" key="3">
    <source>
        <dbReference type="Proteomes" id="UP000826725"/>
    </source>
</evidence>
<protein>
    <recommendedName>
        <fullName evidence="4">Porin domain-containing protein</fullName>
    </recommendedName>
</protein>
<keyword evidence="3" id="KW-1185">Reference proteome</keyword>
<name>A0A8D5FFC1_9BACT</name>
<feature type="signal peptide" evidence="1">
    <location>
        <begin position="1"/>
        <end position="21"/>
    </location>
</feature>
<evidence type="ECO:0000313" key="2">
    <source>
        <dbReference type="EMBL" id="BCL59641.1"/>
    </source>
</evidence>
<gene>
    <name evidence="2" type="ORF">DGMP_03340</name>
</gene>
<dbReference type="KEGG" id="dbk:DGMP_03340"/>